<dbReference type="eggNOG" id="COG0389">
    <property type="taxonomic scope" value="Bacteria"/>
</dbReference>
<dbReference type="Pfam" id="PF11799">
    <property type="entry name" value="IMS_C"/>
    <property type="match status" value="1"/>
</dbReference>
<feature type="domain" description="DNA polymerase Y-family little finger" evidence="2">
    <location>
        <begin position="24"/>
        <end position="134"/>
    </location>
</feature>
<evidence type="ECO:0000259" key="2">
    <source>
        <dbReference type="Pfam" id="PF11799"/>
    </source>
</evidence>
<accession>W4QPB4</accession>
<dbReference type="GO" id="GO:0009432">
    <property type="term" value="P:SOS response"/>
    <property type="evidence" value="ECO:0007669"/>
    <property type="project" value="TreeGrafter"/>
</dbReference>
<dbReference type="STRING" id="1236973.JCM9157_502"/>
<dbReference type="InterPro" id="IPR050116">
    <property type="entry name" value="DNA_polymerase-Y"/>
</dbReference>
<dbReference type="Proteomes" id="UP000018896">
    <property type="component" value="Unassembled WGS sequence"/>
</dbReference>
<dbReference type="GO" id="GO:0003684">
    <property type="term" value="F:damaged DNA binding"/>
    <property type="evidence" value="ECO:0007669"/>
    <property type="project" value="InterPro"/>
</dbReference>
<gene>
    <name evidence="3" type="ORF">JCM9157_502</name>
</gene>
<dbReference type="GO" id="GO:0006281">
    <property type="term" value="P:DNA repair"/>
    <property type="evidence" value="ECO:0007669"/>
    <property type="project" value="InterPro"/>
</dbReference>
<dbReference type="Gene3D" id="3.30.1490.100">
    <property type="entry name" value="DNA polymerase, Y-family, little finger domain"/>
    <property type="match status" value="1"/>
</dbReference>
<keyword evidence="1" id="KW-0808">Transferase</keyword>
<evidence type="ECO:0000313" key="4">
    <source>
        <dbReference type="Proteomes" id="UP000018896"/>
    </source>
</evidence>
<name>W4QPB4_HALA3</name>
<sequence length="174" mass="20732">MELKRRANGHDDRPVNPHAYSDYKSIGHSTTLRADTNNMTLIQSTLEQLAKRVQTRLRKKDLFAGGVQLTIRYHNWKMITKSRKLLNPIQNEEELLREARLLFNKAWNEEKIRLLGISTYDLIEKKHAYKQLDLFTYKEDEKRHELNETMIKLQEKFGENIVHKGWKKQEEEKG</sequence>
<dbReference type="PANTHER" id="PTHR11076">
    <property type="entry name" value="DNA REPAIR POLYMERASE UMUC / TRANSFERASE FAMILY MEMBER"/>
    <property type="match status" value="1"/>
</dbReference>
<dbReference type="InterPro" id="IPR017961">
    <property type="entry name" value="DNA_pol_Y-fam_little_finger"/>
</dbReference>
<dbReference type="InterPro" id="IPR036775">
    <property type="entry name" value="DNA_pol_Y-fam_lit_finger_sf"/>
</dbReference>
<dbReference type="AlphaFoldDB" id="W4QPB4"/>
<dbReference type="GO" id="GO:0003887">
    <property type="term" value="F:DNA-directed DNA polymerase activity"/>
    <property type="evidence" value="ECO:0007669"/>
    <property type="project" value="TreeGrafter"/>
</dbReference>
<proteinExistence type="predicted"/>
<dbReference type="EMBL" id="BAUV01000002">
    <property type="protein sequence ID" value="GAE33498.1"/>
    <property type="molecule type" value="Genomic_DNA"/>
</dbReference>
<dbReference type="PANTHER" id="PTHR11076:SF33">
    <property type="entry name" value="DNA POLYMERASE KAPPA"/>
    <property type="match status" value="1"/>
</dbReference>
<organism evidence="3 4">
    <name type="scientific">Halalkalibacter akibai (strain ATCC 43226 / DSM 21942 / CIP 109018 / JCM 9157 / 1139)</name>
    <name type="common">Bacillus akibai</name>
    <dbReference type="NCBI Taxonomy" id="1236973"/>
    <lineage>
        <taxon>Bacteria</taxon>
        <taxon>Bacillati</taxon>
        <taxon>Bacillota</taxon>
        <taxon>Bacilli</taxon>
        <taxon>Bacillales</taxon>
        <taxon>Bacillaceae</taxon>
        <taxon>Halalkalibacter</taxon>
    </lineage>
</organism>
<reference evidence="3 4" key="1">
    <citation type="journal article" date="2014" name="Genome Announc.">
        <title>Draft Genome Sequences of Three Alkaliphilic Bacillus Strains, Bacillus wakoensis JCM 9140T, Bacillus akibai JCM 9157T, and Bacillus hemicellulosilyticus JCM 9152T.</title>
        <authorList>
            <person name="Yuki M."/>
            <person name="Oshima K."/>
            <person name="Suda W."/>
            <person name="Oshida Y."/>
            <person name="Kitamura K."/>
            <person name="Iida T."/>
            <person name="Hattori M."/>
            <person name="Ohkuma M."/>
        </authorList>
    </citation>
    <scope>NUCLEOTIDE SEQUENCE [LARGE SCALE GENOMIC DNA]</scope>
    <source>
        <strain evidence="3 4">JCM 9157</strain>
    </source>
</reference>
<evidence type="ECO:0000256" key="1">
    <source>
        <dbReference type="ARBA" id="ARBA00022695"/>
    </source>
</evidence>
<protein>
    <submittedName>
        <fullName evidence="3">DNA polymerase IV</fullName>
    </submittedName>
</protein>
<dbReference type="GO" id="GO:0005829">
    <property type="term" value="C:cytosol"/>
    <property type="evidence" value="ECO:0007669"/>
    <property type="project" value="TreeGrafter"/>
</dbReference>
<dbReference type="GO" id="GO:0042276">
    <property type="term" value="P:error-prone translesion synthesis"/>
    <property type="evidence" value="ECO:0007669"/>
    <property type="project" value="TreeGrafter"/>
</dbReference>
<keyword evidence="4" id="KW-1185">Reference proteome</keyword>
<keyword evidence="1" id="KW-0548">Nucleotidyltransferase</keyword>
<comment type="caution">
    <text evidence="3">The sequence shown here is derived from an EMBL/GenBank/DDBJ whole genome shotgun (WGS) entry which is preliminary data.</text>
</comment>
<dbReference type="SUPFAM" id="SSF100879">
    <property type="entry name" value="Lesion bypass DNA polymerase (Y-family), little finger domain"/>
    <property type="match status" value="1"/>
</dbReference>
<evidence type="ECO:0000313" key="3">
    <source>
        <dbReference type="EMBL" id="GAE33498.1"/>
    </source>
</evidence>